<accession>A0A8S2TXU6</accession>
<feature type="compositionally biased region" description="Polar residues" evidence="1">
    <location>
        <begin position="76"/>
        <end position="86"/>
    </location>
</feature>
<protein>
    <submittedName>
        <fullName evidence="2">Uncharacterized protein</fullName>
    </submittedName>
</protein>
<sequence length="86" mass="9438">CLALLTRKMSDEELPPLSENEVEPAPVRLPNNGPPHAGDATCIVIPSRSLTSSMRTPVLDRSRHNSIDENEPEEVINSSTDDLITF</sequence>
<reference evidence="2" key="1">
    <citation type="submission" date="2021-02" db="EMBL/GenBank/DDBJ databases">
        <authorList>
            <person name="Nowell W R."/>
        </authorList>
    </citation>
    <scope>NUCLEOTIDE SEQUENCE</scope>
</reference>
<feature type="compositionally biased region" description="Basic and acidic residues" evidence="1">
    <location>
        <begin position="58"/>
        <end position="67"/>
    </location>
</feature>
<comment type="caution">
    <text evidence="2">The sequence shown here is derived from an EMBL/GenBank/DDBJ whole genome shotgun (WGS) entry which is preliminary data.</text>
</comment>
<feature type="region of interest" description="Disordered" evidence="1">
    <location>
        <begin position="53"/>
        <end position="86"/>
    </location>
</feature>
<name>A0A8S2TXU6_9BILA</name>
<evidence type="ECO:0000313" key="2">
    <source>
        <dbReference type="EMBL" id="CAF4304830.1"/>
    </source>
</evidence>
<dbReference type="Proteomes" id="UP000676336">
    <property type="component" value="Unassembled WGS sequence"/>
</dbReference>
<feature type="non-terminal residue" evidence="2">
    <location>
        <position position="1"/>
    </location>
</feature>
<dbReference type="AlphaFoldDB" id="A0A8S2TXU6"/>
<dbReference type="EMBL" id="CAJOBI010037016">
    <property type="protein sequence ID" value="CAF4304830.1"/>
    <property type="molecule type" value="Genomic_DNA"/>
</dbReference>
<evidence type="ECO:0000256" key="1">
    <source>
        <dbReference type="SAM" id="MobiDB-lite"/>
    </source>
</evidence>
<proteinExistence type="predicted"/>
<gene>
    <name evidence="2" type="ORF">SMN809_LOCUS26270</name>
</gene>
<evidence type="ECO:0000313" key="3">
    <source>
        <dbReference type="Proteomes" id="UP000676336"/>
    </source>
</evidence>
<feature type="region of interest" description="Disordered" evidence="1">
    <location>
        <begin position="1"/>
        <end position="40"/>
    </location>
</feature>
<organism evidence="2 3">
    <name type="scientific">Rotaria magnacalcarata</name>
    <dbReference type="NCBI Taxonomy" id="392030"/>
    <lineage>
        <taxon>Eukaryota</taxon>
        <taxon>Metazoa</taxon>
        <taxon>Spiralia</taxon>
        <taxon>Gnathifera</taxon>
        <taxon>Rotifera</taxon>
        <taxon>Eurotatoria</taxon>
        <taxon>Bdelloidea</taxon>
        <taxon>Philodinida</taxon>
        <taxon>Philodinidae</taxon>
        <taxon>Rotaria</taxon>
    </lineage>
</organism>